<reference evidence="1 2" key="1">
    <citation type="journal article" date="2013" name="Genome Announc.">
        <title>Draft Genome Sequence of the Methanotrophic Gammaproteobacterium Methyloglobulus morosus DSM 22980 Strain KoM1.</title>
        <authorList>
            <person name="Poehlein A."/>
            <person name="Deutzmann J.S."/>
            <person name="Daniel R."/>
            <person name="Simeonova D.D."/>
        </authorList>
    </citation>
    <scope>NUCLEOTIDE SEQUENCE [LARGE SCALE GENOMIC DNA]</scope>
    <source>
        <strain evidence="1 2">KoM1</strain>
    </source>
</reference>
<dbReference type="AlphaFoldDB" id="V5E2C8"/>
<keyword evidence="2" id="KW-1185">Reference proteome</keyword>
<sequence>MPLNFTSLFPARQWFDMNVPDWLKERVASLVQTLGEDHKDLTLFKDMLSGGKLTEELIHNTHVLASSTQQRDIFLLAVDIAHHACTIMQAIALIVPINKPTSA</sequence>
<gene>
    <name evidence="1" type="ORF">MGMO_11c00130</name>
</gene>
<organism evidence="1 2">
    <name type="scientific">Methyloglobulus morosus KoM1</name>
    <dbReference type="NCBI Taxonomy" id="1116472"/>
    <lineage>
        <taxon>Bacteria</taxon>
        <taxon>Pseudomonadati</taxon>
        <taxon>Pseudomonadota</taxon>
        <taxon>Gammaproteobacteria</taxon>
        <taxon>Methylococcales</taxon>
        <taxon>Methylococcaceae</taxon>
        <taxon>Methyloglobulus</taxon>
    </lineage>
</organism>
<name>V5E2C8_9GAMM</name>
<protein>
    <submittedName>
        <fullName evidence="1">Uncharacterized protein</fullName>
    </submittedName>
</protein>
<evidence type="ECO:0000313" key="1">
    <source>
        <dbReference type="EMBL" id="ESS73706.1"/>
    </source>
</evidence>
<evidence type="ECO:0000313" key="2">
    <source>
        <dbReference type="Proteomes" id="UP000017842"/>
    </source>
</evidence>
<dbReference type="RefSeq" id="WP_023493296.1">
    <property type="nucleotide sequence ID" value="NZ_AYLO01000011.1"/>
</dbReference>
<accession>V5E2C8</accession>
<proteinExistence type="predicted"/>
<comment type="caution">
    <text evidence="1">The sequence shown here is derived from an EMBL/GenBank/DDBJ whole genome shotgun (WGS) entry which is preliminary data.</text>
</comment>
<dbReference type="EMBL" id="AYLO01000011">
    <property type="protein sequence ID" value="ESS73706.1"/>
    <property type="molecule type" value="Genomic_DNA"/>
</dbReference>
<dbReference type="OrthoDB" id="5573034at2"/>
<dbReference type="Proteomes" id="UP000017842">
    <property type="component" value="Unassembled WGS sequence"/>
</dbReference>